<reference evidence="2" key="2">
    <citation type="submission" date="2021-12" db="EMBL/GenBank/DDBJ databases">
        <title>Resequencing data analysis of finger millet.</title>
        <authorList>
            <person name="Hatakeyama M."/>
            <person name="Aluri S."/>
            <person name="Balachadran M.T."/>
            <person name="Sivarajan S.R."/>
            <person name="Poveda L."/>
            <person name="Shimizu-Inatsugi R."/>
            <person name="Schlapbach R."/>
            <person name="Sreeman S.M."/>
            <person name="Shimizu K.K."/>
        </authorList>
    </citation>
    <scope>NUCLEOTIDE SEQUENCE</scope>
</reference>
<dbReference type="InterPro" id="IPR026960">
    <property type="entry name" value="RVT-Znf"/>
</dbReference>
<accession>A0AAV5DVM0</accession>
<dbReference type="EMBL" id="BQKI01000071">
    <property type="protein sequence ID" value="GJN14583.1"/>
    <property type="molecule type" value="Genomic_DNA"/>
</dbReference>
<keyword evidence="3" id="KW-1185">Reference proteome</keyword>
<sequence>MAHNRCWTTDRLARRNLPHPSLCPLCDQEAETINHLLVSCVFTRQFWFTFLQRVGLGFFAPQPSNISFEDWWRWASSSANNTLKNSLDSLIILGAWSLWRHRNDCVFNDTSRNLATALTMAGDEGKLWSMAGQRDFPLCPCWVETSFFY</sequence>
<dbReference type="Pfam" id="PF13966">
    <property type="entry name" value="zf-RVT"/>
    <property type="match status" value="1"/>
</dbReference>
<comment type="caution">
    <text evidence="2">The sequence shown here is derived from an EMBL/GenBank/DDBJ whole genome shotgun (WGS) entry which is preliminary data.</text>
</comment>
<dbReference type="Proteomes" id="UP001054889">
    <property type="component" value="Unassembled WGS sequence"/>
</dbReference>
<gene>
    <name evidence="2" type="primary">gb01427</name>
    <name evidence="2" type="ORF">PR202_gb01427</name>
</gene>
<protein>
    <recommendedName>
        <fullName evidence="1">Reverse transcriptase zinc-binding domain-containing protein</fullName>
    </recommendedName>
</protein>
<evidence type="ECO:0000259" key="1">
    <source>
        <dbReference type="Pfam" id="PF13966"/>
    </source>
</evidence>
<evidence type="ECO:0000313" key="3">
    <source>
        <dbReference type="Proteomes" id="UP001054889"/>
    </source>
</evidence>
<organism evidence="2 3">
    <name type="scientific">Eleusine coracana subsp. coracana</name>
    <dbReference type="NCBI Taxonomy" id="191504"/>
    <lineage>
        <taxon>Eukaryota</taxon>
        <taxon>Viridiplantae</taxon>
        <taxon>Streptophyta</taxon>
        <taxon>Embryophyta</taxon>
        <taxon>Tracheophyta</taxon>
        <taxon>Spermatophyta</taxon>
        <taxon>Magnoliopsida</taxon>
        <taxon>Liliopsida</taxon>
        <taxon>Poales</taxon>
        <taxon>Poaceae</taxon>
        <taxon>PACMAD clade</taxon>
        <taxon>Chloridoideae</taxon>
        <taxon>Cynodonteae</taxon>
        <taxon>Eleusininae</taxon>
        <taxon>Eleusine</taxon>
    </lineage>
</organism>
<reference evidence="2" key="1">
    <citation type="journal article" date="2018" name="DNA Res.">
        <title>Multiple hybrid de novo genome assembly of finger millet, an orphan allotetraploid crop.</title>
        <authorList>
            <person name="Hatakeyama M."/>
            <person name="Aluri S."/>
            <person name="Balachadran M.T."/>
            <person name="Sivarajan S.R."/>
            <person name="Patrignani A."/>
            <person name="Gruter S."/>
            <person name="Poveda L."/>
            <person name="Shimizu-Inatsugi R."/>
            <person name="Baeten J."/>
            <person name="Francoijs K.J."/>
            <person name="Nataraja K.N."/>
            <person name="Reddy Y.A.N."/>
            <person name="Phadnis S."/>
            <person name="Ravikumar R.L."/>
            <person name="Schlapbach R."/>
            <person name="Sreeman S.M."/>
            <person name="Shimizu K.K."/>
        </authorList>
    </citation>
    <scope>NUCLEOTIDE SEQUENCE</scope>
</reference>
<feature type="domain" description="Reverse transcriptase zinc-binding" evidence="1">
    <location>
        <begin position="1"/>
        <end position="47"/>
    </location>
</feature>
<name>A0AAV5DVM0_ELECO</name>
<dbReference type="AlphaFoldDB" id="A0AAV5DVM0"/>
<evidence type="ECO:0000313" key="2">
    <source>
        <dbReference type="EMBL" id="GJN14583.1"/>
    </source>
</evidence>
<proteinExistence type="predicted"/>